<accession>A0A2T0SE30</accession>
<comment type="caution">
    <text evidence="8">The sequence shown here is derived from an EMBL/GenBank/DDBJ whole genome shotgun (WGS) entry which is preliminary data.</text>
</comment>
<keyword evidence="5" id="KW-0326">Glycosidase</keyword>
<dbReference type="PANTHER" id="PTHR30480:SF13">
    <property type="entry name" value="BETA-HEXOSAMINIDASE"/>
    <property type="match status" value="1"/>
</dbReference>
<dbReference type="Gene3D" id="3.20.20.300">
    <property type="entry name" value="Glycoside hydrolase, family 3, N-terminal domain"/>
    <property type="match status" value="1"/>
</dbReference>
<keyword evidence="4" id="KW-0378">Hydrolase</keyword>
<evidence type="ECO:0000256" key="5">
    <source>
        <dbReference type="ARBA" id="ARBA00023295"/>
    </source>
</evidence>
<dbReference type="SUPFAM" id="SSF51445">
    <property type="entry name" value="(Trans)glycosidases"/>
    <property type="match status" value="1"/>
</dbReference>
<dbReference type="PROSITE" id="PS00775">
    <property type="entry name" value="GLYCOSYL_HYDROL_F3"/>
    <property type="match status" value="1"/>
</dbReference>
<dbReference type="InterPro" id="IPR001764">
    <property type="entry name" value="Glyco_hydro_3_N"/>
</dbReference>
<keyword evidence="9" id="KW-1185">Reference proteome</keyword>
<dbReference type="EC" id="3.2.1.52" evidence="3"/>
<evidence type="ECO:0000256" key="2">
    <source>
        <dbReference type="ARBA" id="ARBA00005336"/>
    </source>
</evidence>
<dbReference type="Proteomes" id="UP000239494">
    <property type="component" value="Unassembled WGS sequence"/>
</dbReference>
<dbReference type="InterPro" id="IPR050226">
    <property type="entry name" value="NagZ_Beta-hexosaminidase"/>
</dbReference>
<evidence type="ECO:0000256" key="6">
    <source>
        <dbReference type="SAM" id="SignalP"/>
    </source>
</evidence>
<dbReference type="PANTHER" id="PTHR30480">
    <property type="entry name" value="BETA-HEXOSAMINIDASE-RELATED"/>
    <property type="match status" value="1"/>
</dbReference>
<name>A0A2T0SE30_9PSEU</name>
<feature type="chain" id="PRO_5015593817" description="beta-N-acetylhexosaminidase" evidence="6">
    <location>
        <begin position="21"/>
        <end position="383"/>
    </location>
</feature>
<protein>
    <recommendedName>
        <fullName evidence="3">beta-N-acetylhexosaminidase</fullName>
        <ecNumber evidence="3">3.2.1.52</ecNumber>
    </recommendedName>
</protein>
<reference evidence="8 9" key="1">
    <citation type="submission" date="2018-03" db="EMBL/GenBank/DDBJ databases">
        <title>Genomic Encyclopedia of Archaeal and Bacterial Type Strains, Phase II (KMG-II): from individual species to whole genera.</title>
        <authorList>
            <person name="Goeker M."/>
        </authorList>
    </citation>
    <scope>NUCLEOTIDE SEQUENCE [LARGE SCALE GENOMIC DNA]</scope>
    <source>
        <strain evidence="8 9">DSM 44720</strain>
    </source>
</reference>
<gene>
    <name evidence="8" type="ORF">CLV43_12266</name>
</gene>
<feature type="domain" description="Glycoside hydrolase family 3 N-terminal" evidence="7">
    <location>
        <begin position="67"/>
        <end position="378"/>
    </location>
</feature>
<proteinExistence type="inferred from homology"/>
<sequence length="383" mass="39321">MRRRSIATTLAALALGAMLAATFHQEVAPKLGIPDIAAPPAAGPGGTPQAAVPTDPCSPAIAGLTPRQQLAQLIQVGVKPENADDALAVVNAEQVGGIFIGGDAPGLLTGGALALVRAASKLPITVSVDDEGGRVQRIDELEGNLPSARALVAANTPEQVRELAKTRGAQLRARGVTMDLAPVVDTSSQPDDTVIGDRSWSDDPVVARKYAEAFAAGLRDSGVQAVLKHFPGHGGASGDSHQGLVTTAPLAALKAKDLIPYQDIKTYGKVAVMVGHLDVPDLTAGQPATLSPAAYQLLRKDYAFDGLVMTDDLGAMKAVTNLVDLPEAVRTALAAGADVALWSTGGRVGEVLDGLEKAVADGGLPKDRVAEALHRVLRSKGLC</sequence>
<evidence type="ECO:0000256" key="3">
    <source>
        <dbReference type="ARBA" id="ARBA00012663"/>
    </source>
</evidence>
<dbReference type="GO" id="GO:0005975">
    <property type="term" value="P:carbohydrate metabolic process"/>
    <property type="evidence" value="ECO:0007669"/>
    <property type="project" value="InterPro"/>
</dbReference>
<organism evidence="8 9">
    <name type="scientific">Umezawaea tangerina</name>
    <dbReference type="NCBI Taxonomy" id="84725"/>
    <lineage>
        <taxon>Bacteria</taxon>
        <taxon>Bacillati</taxon>
        <taxon>Actinomycetota</taxon>
        <taxon>Actinomycetes</taxon>
        <taxon>Pseudonocardiales</taxon>
        <taxon>Pseudonocardiaceae</taxon>
        <taxon>Umezawaea</taxon>
    </lineage>
</organism>
<dbReference type="GO" id="GO:0009254">
    <property type="term" value="P:peptidoglycan turnover"/>
    <property type="evidence" value="ECO:0007669"/>
    <property type="project" value="TreeGrafter"/>
</dbReference>
<evidence type="ECO:0000313" key="8">
    <source>
        <dbReference type="EMBL" id="PRY31660.1"/>
    </source>
</evidence>
<dbReference type="InterPro" id="IPR017853">
    <property type="entry name" value="GH"/>
</dbReference>
<dbReference type="AlphaFoldDB" id="A0A2T0SE30"/>
<dbReference type="GO" id="GO:0004563">
    <property type="term" value="F:beta-N-acetylhexosaminidase activity"/>
    <property type="evidence" value="ECO:0007669"/>
    <property type="project" value="UniProtKB-EC"/>
</dbReference>
<keyword evidence="6" id="KW-0732">Signal</keyword>
<dbReference type="InterPro" id="IPR036962">
    <property type="entry name" value="Glyco_hydro_3_N_sf"/>
</dbReference>
<comment type="catalytic activity">
    <reaction evidence="1">
        <text>Hydrolysis of terminal non-reducing N-acetyl-D-hexosamine residues in N-acetyl-beta-D-hexosaminides.</text>
        <dbReference type="EC" id="3.2.1.52"/>
    </reaction>
</comment>
<evidence type="ECO:0000256" key="4">
    <source>
        <dbReference type="ARBA" id="ARBA00022801"/>
    </source>
</evidence>
<dbReference type="EMBL" id="PVTF01000022">
    <property type="protein sequence ID" value="PRY31660.1"/>
    <property type="molecule type" value="Genomic_DNA"/>
</dbReference>
<evidence type="ECO:0000259" key="7">
    <source>
        <dbReference type="Pfam" id="PF00933"/>
    </source>
</evidence>
<evidence type="ECO:0000256" key="1">
    <source>
        <dbReference type="ARBA" id="ARBA00001231"/>
    </source>
</evidence>
<dbReference type="InterPro" id="IPR019800">
    <property type="entry name" value="Glyco_hydro_3_AS"/>
</dbReference>
<feature type="signal peptide" evidence="6">
    <location>
        <begin position="1"/>
        <end position="20"/>
    </location>
</feature>
<comment type="similarity">
    <text evidence="2">Belongs to the glycosyl hydrolase 3 family.</text>
</comment>
<dbReference type="Pfam" id="PF00933">
    <property type="entry name" value="Glyco_hydro_3"/>
    <property type="match status" value="1"/>
</dbReference>
<evidence type="ECO:0000313" key="9">
    <source>
        <dbReference type="Proteomes" id="UP000239494"/>
    </source>
</evidence>